<dbReference type="PANTHER" id="PTHR43352">
    <property type="entry name" value="ACETYL-COA SYNTHETASE"/>
    <property type="match status" value="1"/>
</dbReference>
<dbReference type="InterPro" id="IPR025110">
    <property type="entry name" value="AMP-bd_C"/>
</dbReference>
<dbReference type="InterPro" id="IPR042099">
    <property type="entry name" value="ANL_N_sf"/>
</dbReference>
<feature type="domain" description="AMP-binding enzyme C-terminal" evidence="3">
    <location>
        <begin position="455"/>
        <end position="533"/>
    </location>
</feature>
<evidence type="ECO:0000313" key="4">
    <source>
        <dbReference type="EMBL" id="ADJ93948.1"/>
    </source>
</evidence>
<dbReference type="Pfam" id="PF13193">
    <property type="entry name" value="AMP-binding_C"/>
    <property type="match status" value="1"/>
</dbReference>
<dbReference type="InterPro" id="IPR000873">
    <property type="entry name" value="AMP-dep_synth/lig_dom"/>
</dbReference>
<dbReference type="PANTHER" id="PTHR43352:SF1">
    <property type="entry name" value="ANTHRANILATE--COA LIGASE"/>
    <property type="match status" value="1"/>
</dbReference>
<name>D8WWJ4_9FIRM</name>
<dbReference type="GO" id="GO:0044550">
    <property type="term" value="P:secondary metabolite biosynthetic process"/>
    <property type="evidence" value="ECO:0007669"/>
    <property type="project" value="TreeGrafter"/>
</dbReference>
<dbReference type="InterPro" id="IPR020845">
    <property type="entry name" value="AMP-binding_CS"/>
</dbReference>
<accession>D8WWJ4</accession>
<dbReference type="InterPro" id="IPR045851">
    <property type="entry name" value="AMP-bd_C_sf"/>
</dbReference>
<dbReference type="GO" id="GO:0016878">
    <property type="term" value="F:acid-thiol ligase activity"/>
    <property type="evidence" value="ECO:0007669"/>
    <property type="project" value="TreeGrafter"/>
</dbReference>
<dbReference type="SUPFAM" id="SSF56801">
    <property type="entry name" value="Acetyl-CoA synthetase-like"/>
    <property type="match status" value="1"/>
</dbReference>
<sequence>MDIERFLPPLENRPDLIYTLPETYFPRETNYVVEMLDRHIEDGKGDLIAYYFQKADGSTEKITYLQVYQNANRVGNMFRSLGVKKGDRVLISLLEGPDLIYAMLGAIKIGAICVPFSPLCRTKEIIYFIQDTLPKVLIVHPEMEPELREIDRTLLSDVKVMVFPDVEGYDGFSKYAENTATLIPESTLKDDIAVIFYTSGTTGNPKGCTHTHGELLAAGVLHTKHWLKFVQGDVILCPGAAVHAFGYGMKVTFPLLGGAGCVLYEKFTPENIYKAVHNYRVTHMIFVAPVLYNIFIENKLEGYDLSSIRMLAGLIGSESVCNQLKEVFGTYPQNPIGMAPMAHNFTVTGCGEPPCSLGKMMPGYEGYVVSTDKDEIFDKDGKIKELAPGEIGRLVVRGPTGITYWNKSEQAAQDVRFGWNILDDAISRDDKGFLHWHSRTDDIIKTNGHNVAPKEVEGTLIEHPAVEKCAVIGIPDDRRGALIMAFIRLKAGVEPSEELVKELQDFTKQKIAPFKYPRRIEFTDNLEQDQLGKVSYKKLRARATQ</sequence>
<dbReference type="PROSITE" id="PS00455">
    <property type="entry name" value="AMP_BINDING"/>
    <property type="match status" value="1"/>
</dbReference>
<evidence type="ECO:0000259" key="3">
    <source>
        <dbReference type="Pfam" id="PF13193"/>
    </source>
</evidence>
<dbReference type="EMBL" id="GU357938">
    <property type="protein sequence ID" value="ADJ93948.1"/>
    <property type="molecule type" value="Genomic_DNA"/>
</dbReference>
<proteinExistence type="predicted"/>
<protein>
    <submittedName>
        <fullName evidence="4">Putative acetyl-CoA synthetase</fullName>
    </submittedName>
</protein>
<dbReference type="Gene3D" id="3.30.300.30">
    <property type="match status" value="1"/>
</dbReference>
<evidence type="ECO:0000259" key="2">
    <source>
        <dbReference type="Pfam" id="PF00501"/>
    </source>
</evidence>
<dbReference type="AlphaFoldDB" id="D8WWJ4"/>
<keyword evidence="1" id="KW-0436">Ligase</keyword>
<reference evidence="4" key="1">
    <citation type="journal article" date="2010" name="Environ. Microbiol.">
        <title>Identification of enzymes involved in anaerobic benzene degradation by a strictly anaerobic iron-reducing enrichment culture.</title>
        <authorList>
            <person name="Abu Laban N."/>
            <person name="Selesi D."/>
            <person name="Rattei T."/>
            <person name="Tischler P."/>
            <person name="Meckenstock R.U."/>
        </authorList>
    </citation>
    <scope>NUCLEOTIDE SEQUENCE</scope>
</reference>
<feature type="non-terminal residue" evidence="4">
    <location>
        <position position="545"/>
    </location>
</feature>
<dbReference type="Gene3D" id="3.40.50.12780">
    <property type="entry name" value="N-terminal domain of ligase-like"/>
    <property type="match status" value="1"/>
</dbReference>
<organism evidence="4">
    <name type="scientific">Clostridia bacterium enrichment culture clone BF</name>
    <dbReference type="NCBI Taxonomy" id="857391"/>
    <lineage>
        <taxon>Bacteria</taxon>
        <taxon>Bacillati</taxon>
        <taxon>Bacillota</taxon>
        <taxon>Clostridia</taxon>
        <taxon>environmental samples</taxon>
    </lineage>
</organism>
<dbReference type="Pfam" id="PF00501">
    <property type="entry name" value="AMP-binding"/>
    <property type="match status" value="1"/>
</dbReference>
<feature type="domain" description="AMP-dependent synthetase/ligase" evidence="2">
    <location>
        <begin position="44"/>
        <end position="400"/>
    </location>
</feature>
<evidence type="ECO:0000256" key="1">
    <source>
        <dbReference type="ARBA" id="ARBA00022598"/>
    </source>
</evidence>